<dbReference type="CDD" id="cd04301">
    <property type="entry name" value="NAT_SF"/>
    <property type="match status" value="1"/>
</dbReference>
<dbReference type="SUPFAM" id="SSF55729">
    <property type="entry name" value="Acyl-CoA N-acyltransferases (Nat)"/>
    <property type="match status" value="1"/>
</dbReference>
<evidence type="ECO:0000313" key="3">
    <source>
        <dbReference type="Proteomes" id="UP000031838"/>
    </source>
</evidence>
<dbReference type="InterPro" id="IPR016181">
    <property type="entry name" value="Acyl_CoA_acyltransferase"/>
</dbReference>
<reference evidence="3" key="1">
    <citation type="submission" date="2011-03" db="EMBL/GenBank/DDBJ databases">
        <authorList>
            <person name="Voget S."/>
            <person name="Streit W.R."/>
            <person name="Jaeger K.E."/>
            <person name="Daniel R."/>
        </authorList>
    </citation>
    <scope>NUCLEOTIDE SEQUENCE [LARGE SCALE GENOMIC DNA]</scope>
    <source>
        <strain evidence="3">PG1</strain>
    </source>
</reference>
<name>A0A0B6RUW5_BURPL</name>
<accession>A0A0B6RUW5</accession>
<organism evidence="2 3">
    <name type="scientific">Burkholderia plantarii</name>
    <dbReference type="NCBI Taxonomy" id="41899"/>
    <lineage>
        <taxon>Bacteria</taxon>
        <taxon>Pseudomonadati</taxon>
        <taxon>Pseudomonadota</taxon>
        <taxon>Betaproteobacteria</taxon>
        <taxon>Burkholderiales</taxon>
        <taxon>Burkholderiaceae</taxon>
        <taxon>Burkholderia</taxon>
    </lineage>
</organism>
<evidence type="ECO:0000259" key="1">
    <source>
        <dbReference type="PROSITE" id="PS51186"/>
    </source>
</evidence>
<dbReference type="PROSITE" id="PS51186">
    <property type="entry name" value="GNAT"/>
    <property type="match status" value="1"/>
</dbReference>
<dbReference type="Gene3D" id="3.40.630.30">
    <property type="match status" value="1"/>
</dbReference>
<dbReference type="GO" id="GO:0016747">
    <property type="term" value="F:acyltransferase activity, transferring groups other than amino-acyl groups"/>
    <property type="evidence" value="ECO:0007669"/>
    <property type="project" value="InterPro"/>
</dbReference>
<dbReference type="EMBL" id="CP002580">
    <property type="protein sequence ID" value="AJK45949.1"/>
    <property type="molecule type" value="Genomic_DNA"/>
</dbReference>
<dbReference type="AlphaFoldDB" id="A0A0B6RUW5"/>
<dbReference type="KEGG" id="bgp:BGL_1c14330"/>
<keyword evidence="3" id="KW-1185">Reference proteome</keyword>
<dbReference type="OrthoDB" id="1178186at2"/>
<sequence length="152" mass="16608">MINHASLFEIVMVGADDVYPLRARLLLDGDEIASRLAGDLEADTLHLGIRRDGRLVGVASVCREDHHALAPAGGWRLRGMAIDEPLRGLGFGRVLVRLCANHAREHGGKTLWCTGRETAAGFYEGLGFARDPEALTLASKPGVLFYRMWMAI</sequence>
<dbReference type="RefSeq" id="WP_042624578.1">
    <property type="nucleotide sequence ID" value="NZ_BSTO01000005.1"/>
</dbReference>
<protein>
    <submittedName>
        <fullName evidence="2">GCN5-like N-acetyltransferase</fullName>
    </submittedName>
</protein>
<dbReference type="KEGG" id="bpla:bpln_1g13890"/>
<dbReference type="Proteomes" id="UP000031838">
    <property type="component" value="Chromosome 1"/>
</dbReference>
<keyword evidence="2" id="KW-0808">Transferase</keyword>
<reference evidence="2 3" key="2">
    <citation type="journal article" date="2016" name="Appl. Microbiol. Biotechnol.">
        <title>Mutations improving production and secretion of extracellular lipase by Burkholderia glumae PG1.</title>
        <authorList>
            <person name="Knapp A."/>
            <person name="Voget S."/>
            <person name="Gao R."/>
            <person name="Zaburannyi N."/>
            <person name="Krysciak D."/>
            <person name="Breuer M."/>
            <person name="Hauer B."/>
            <person name="Streit W.R."/>
            <person name="Muller R."/>
            <person name="Daniel R."/>
            <person name="Jaeger K.E."/>
        </authorList>
    </citation>
    <scope>NUCLEOTIDE SEQUENCE [LARGE SCALE GENOMIC DNA]</scope>
    <source>
        <strain evidence="2 3">PG1</strain>
    </source>
</reference>
<evidence type="ECO:0000313" key="2">
    <source>
        <dbReference type="EMBL" id="AJK45949.1"/>
    </source>
</evidence>
<dbReference type="Pfam" id="PF00583">
    <property type="entry name" value="Acetyltransf_1"/>
    <property type="match status" value="1"/>
</dbReference>
<gene>
    <name evidence="2" type="ORF">BGL_1c14330</name>
</gene>
<feature type="domain" description="N-acetyltransferase" evidence="1">
    <location>
        <begin position="5"/>
        <end position="152"/>
    </location>
</feature>
<proteinExistence type="predicted"/>
<dbReference type="InterPro" id="IPR000182">
    <property type="entry name" value="GNAT_dom"/>
</dbReference>
<dbReference type="HOGENOM" id="CLU_056607_4_1_4"/>